<keyword evidence="5" id="KW-0539">Nucleus</keyword>
<dbReference type="RefSeq" id="XP_042191218.1">
    <property type="nucleotide sequence ID" value="XM_042335284.1"/>
</dbReference>
<dbReference type="AlphaFoldDB" id="V9KSD4"/>
<feature type="compositionally biased region" description="Polar residues" evidence="7">
    <location>
        <begin position="294"/>
        <end position="311"/>
    </location>
</feature>
<feature type="compositionally biased region" description="Basic and acidic residues" evidence="7">
    <location>
        <begin position="344"/>
        <end position="359"/>
    </location>
</feature>
<comment type="function">
    <text evidence="6">Required for proper positioning of a substantial amount of TPR at the nuclear basket (NB) through interaction with TPR.</text>
</comment>
<keyword evidence="2" id="KW-0479">Metal-binding</keyword>
<evidence type="ECO:0000259" key="9">
    <source>
        <dbReference type="Pfam" id="PF08600"/>
    </source>
</evidence>
<feature type="domain" description="C3HC-type" evidence="8">
    <location>
        <begin position="61"/>
        <end position="186"/>
    </location>
</feature>
<evidence type="ECO:0000259" key="8">
    <source>
        <dbReference type="Pfam" id="PF07967"/>
    </source>
</evidence>
<evidence type="ECO:0000256" key="1">
    <source>
        <dbReference type="ARBA" id="ARBA00004123"/>
    </source>
</evidence>
<feature type="compositionally biased region" description="Basic and acidic residues" evidence="7">
    <location>
        <begin position="10"/>
        <end position="29"/>
    </location>
</feature>
<dbReference type="EMBL" id="JW868572">
    <property type="protein sequence ID" value="AFP01090.1"/>
    <property type="molecule type" value="mRNA"/>
</dbReference>
<organism evidence="10">
    <name type="scientific">Callorhinchus milii</name>
    <name type="common">Ghost shark</name>
    <dbReference type="NCBI Taxonomy" id="7868"/>
    <lineage>
        <taxon>Eukaryota</taxon>
        <taxon>Metazoa</taxon>
        <taxon>Chordata</taxon>
        <taxon>Craniata</taxon>
        <taxon>Vertebrata</taxon>
        <taxon>Chondrichthyes</taxon>
        <taxon>Holocephali</taxon>
        <taxon>Chimaeriformes</taxon>
        <taxon>Callorhinchidae</taxon>
        <taxon>Callorhinchus</taxon>
    </lineage>
</organism>
<comment type="subcellular location">
    <subcellularLocation>
        <location evidence="1">Nucleus</location>
    </subcellularLocation>
</comment>
<feature type="region of interest" description="Disordered" evidence="7">
    <location>
        <begin position="294"/>
        <end position="407"/>
    </location>
</feature>
<reference evidence="10" key="1">
    <citation type="journal article" date="2014" name="Nature">
        <title>Elephant shark genome provides unique insights into gnathostome evolution.</title>
        <authorList>
            <consortium name="International Elephant Shark Genome Sequencing Consortium"/>
            <person name="Venkatesh B."/>
            <person name="Lee A.P."/>
            <person name="Ravi V."/>
            <person name="Maurya A.K."/>
            <person name="Lian M.M."/>
            <person name="Swann J.B."/>
            <person name="Ohta Y."/>
            <person name="Flajnik M.F."/>
            <person name="Sutoh Y."/>
            <person name="Kasahara M."/>
            <person name="Hoon S."/>
            <person name="Gangu V."/>
            <person name="Roy S.W."/>
            <person name="Irimia M."/>
            <person name="Korzh V."/>
            <person name="Kondrychyn I."/>
            <person name="Lim Z.W."/>
            <person name="Tay B.H."/>
            <person name="Tohari S."/>
            <person name="Kong K.W."/>
            <person name="Ho S."/>
            <person name="Lorente-Galdos B."/>
            <person name="Quilez J."/>
            <person name="Marques-Bonet T."/>
            <person name="Raney B.J."/>
            <person name="Ingham P.W."/>
            <person name="Tay A."/>
            <person name="Hillier L.W."/>
            <person name="Minx P."/>
            <person name="Boehm T."/>
            <person name="Wilson R.K."/>
            <person name="Brenner S."/>
            <person name="Warren W.C."/>
        </authorList>
    </citation>
    <scope>NUCLEOTIDE SEQUENCE</scope>
    <source>
        <tissue evidence="10">Testis</tissue>
    </source>
</reference>
<feature type="compositionally biased region" description="Basic and acidic residues" evidence="7">
    <location>
        <begin position="421"/>
        <end position="431"/>
    </location>
</feature>
<keyword evidence="3" id="KW-0863">Zinc-finger</keyword>
<dbReference type="Pfam" id="PF07967">
    <property type="entry name" value="zf-C3HC"/>
    <property type="match status" value="1"/>
</dbReference>
<feature type="domain" description="NuBaID C-terminal" evidence="9">
    <location>
        <begin position="236"/>
        <end position="460"/>
    </location>
</feature>
<keyword evidence="4" id="KW-0862">Zinc</keyword>
<dbReference type="InterPro" id="IPR012935">
    <property type="entry name" value="NuBaID_N"/>
</dbReference>
<sequence length="496" mass="54994">MATEGGEENAETKSGKDAARTPQKVRELLSDSVAPTDQTNSISESPNASLEESIPPCDSANKEAFFLRVETFTSLKWAGMSFEFSPLYCAKYGWVNVDCDMLKCSSCQALLCLSLQPTQDSTKYKERVTELHKALKTAHEKFCYWPDSPCPGRFWALPFKEPSVLLSGLTERFRGLCQLEFQLPTLKHDDLKDMTLTEDTISFLLQLIEDEVKGSAANESSGLKNTTDILSTHVAACILALAGWAAGPSDSLQLPIIMCSYCMRKVGLWSFQQIETLGGGSEIDLPISLCNTPISPQENKAGRSTPTSLTISPHRMVTRSQDAAQSLPGEQQELSSSPITPRTRSRDTHSPTPVDRSESDSVSPGLRGKRPATRSKGQGEVPSSPQRKPKRLRLSSSTSSDSPKSYFDPVFQHRDWCPWITRDGEPDRSEDPEQGEVGAVPDTLERRELGWRTVLQVLLSLQPSRSPDEESDSFSLSEKSRKVFRIFRQWQVTCSS</sequence>
<feature type="region of interest" description="Disordered" evidence="7">
    <location>
        <begin position="421"/>
        <end position="442"/>
    </location>
</feature>
<feature type="compositionally biased region" description="Low complexity" evidence="7">
    <location>
        <begin position="394"/>
        <end position="405"/>
    </location>
</feature>
<dbReference type="PANTHER" id="PTHR15835">
    <property type="entry name" value="NUCLEAR-INTERACTING PARTNER OF ALK"/>
    <property type="match status" value="1"/>
</dbReference>
<dbReference type="InterPro" id="IPR013909">
    <property type="entry name" value="NuBaID_C"/>
</dbReference>
<evidence type="ECO:0000256" key="2">
    <source>
        <dbReference type="ARBA" id="ARBA00022723"/>
    </source>
</evidence>
<dbReference type="OrthoDB" id="614844at2759"/>
<feature type="region of interest" description="Disordered" evidence="7">
    <location>
        <begin position="1"/>
        <end position="54"/>
    </location>
</feature>
<evidence type="ECO:0000256" key="5">
    <source>
        <dbReference type="ARBA" id="ARBA00023242"/>
    </source>
</evidence>
<dbReference type="CTD" id="51530"/>
<dbReference type="Pfam" id="PF08600">
    <property type="entry name" value="NuBaID_C"/>
    <property type="match status" value="1"/>
</dbReference>
<evidence type="ECO:0000256" key="4">
    <source>
        <dbReference type="ARBA" id="ARBA00022833"/>
    </source>
</evidence>
<protein>
    <submittedName>
        <fullName evidence="10">Nuclear-interacting partner of ALK</fullName>
    </submittedName>
</protein>
<name>V9KSD4_CALMI</name>
<evidence type="ECO:0000313" key="10">
    <source>
        <dbReference type="EMBL" id="AFP01090.1"/>
    </source>
</evidence>
<dbReference type="GeneID" id="103176962"/>
<feature type="compositionally biased region" description="Polar residues" evidence="7">
    <location>
        <begin position="33"/>
        <end position="50"/>
    </location>
</feature>
<evidence type="ECO:0000256" key="3">
    <source>
        <dbReference type="ARBA" id="ARBA00022771"/>
    </source>
</evidence>
<accession>V9KSD4</accession>
<dbReference type="GO" id="GO:0008270">
    <property type="term" value="F:zinc ion binding"/>
    <property type="evidence" value="ECO:0007669"/>
    <property type="project" value="UniProtKB-KW"/>
</dbReference>
<evidence type="ECO:0000256" key="6">
    <source>
        <dbReference type="ARBA" id="ARBA00044931"/>
    </source>
</evidence>
<evidence type="ECO:0000256" key="7">
    <source>
        <dbReference type="SAM" id="MobiDB-lite"/>
    </source>
</evidence>
<dbReference type="PANTHER" id="PTHR15835:SF6">
    <property type="entry name" value="ZINC FINGER C3HC-TYPE PROTEIN 1"/>
    <property type="match status" value="1"/>
</dbReference>
<feature type="compositionally biased region" description="Polar residues" evidence="7">
    <location>
        <begin position="318"/>
        <end position="334"/>
    </location>
</feature>
<proteinExistence type="evidence at transcript level"/>
<dbReference type="GO" id="GO:0005634">
    <property type="term" value="C:nucleus"/>
    <property type="evidence" value="ECO:0007669"/>
    <property type="project" value="UniProtKB-SubCell"/>
</dbReference>
<dbReference type="KEGG" id="cmk:103176962"/>